<accession>A0A6J6VGN3</accession>
<dbReference type="PANTHER" id="PTHR35563:SF2">
    <property type="entry name" value="BARREL METAL-DEPENDENT HYDROLASE, PUTATIVE (AFU_ORTHOLOGUE AFUA_1G16240)-RELATED"/>
    <property type="match status" value="1"/>
</dbReference>
<evidence type="ECO:0000313" key="3">
    <source>
        <dbReference type="EMBL" id="CAB4683312.1"/>
    </source>
</evidence>
<dbReference type="PANTHER" id="PTHR35563">
    <property type="entry name" value="BARREL METAL-DEPENDENT HYDROLASE, PUTATIVE (AFU_ORTHOLOGUE AFUA_1G16240)-RELATED"/>
    <property type="match status" value="1"/>
</dbReference>
<sequence>MLADSHIHLFQNGYKNSGENEVSHYESLIKTYSINSALVVGFEGEPWALGNNAFIASQAKTRPWMHPLAFLHPERLNVNQLDSLLQLGFEGITLYLFTEKDEENLLCVEVAAWQWLVDHHWIVSVNSKGDCWKAWLKVLGRTPDLNLLISHLGLPTVSQSLAAPADIDAQLAAIRKIYEFKNVYLKLSGFYALEPTKPIYPYPTLDHYLQYILQNFEVERLIWASDFTPALSVVTFPQTFQHFSELPFLKPQDLSKILNQNLLNLLSRSTNPRVR</sequence>
<dbReference type="EMBL" id="CAESAE010000005">
    <property type="protein sequence ID" value="CAB4340029.1"/>
    <property type="molecule type" value="Genomic_DNA"/>
</dbReference>
<dbReference type="InterPro" id="IPR052358">
    <property type="entry name" value="Aro_Compnd_Degr_Hydrolases"/>
</dbReference>
<evidence type="ECO:0000313" key="6">
    <source>
        <dbReference type="EMBL" id="CAB4818191.1"/>
    </source>
</evidence>
<name>A0A6J6VGN3_9ZZZZ</name>
<dbReference type="EMBL" id="CAFBOC010000003">
    <property type="protein sequence ID" value="CAB4971008.1"/>
    <property type="molecule type" value="Genomic_DNA"/>
</dbReference>
<dbReference type="EMBL" id="CAFABH010000001">
    <property type="protein sequence ID" value="CAB4818191.1"/>
    <property type="molecule type" value="Genomic_DNA"/>
</dbReference>
<evidence type="ECO:0000313" key="2">
    <source>
        <dbReference type="EMBL" id="CAB4340029.1"/>
    </source>
</evidence>
<dbReference type="SUPFAM" id="SSF51556">
    <property type="entry name" value="Metallo-dependent hydrolases"/>
    <property type="match status" value="1"/>
</dbReference>
<dbReference type="EMBL" id="CAFBLD010000003">
    <property type="protein sequence ID" value="CAB4861099.1"/>
    <property type="molecule type" value="Genomic_DNA"/>
</dbReference>
<dbReference type="InterPro" id="IPR032466">
    <property type="entry name" value="Metal_Hydrolase"/>
</dbReference>
<dbReference type="EMBL" id="CAEZZW010000001">
    <property type="protein sequence ID" value="CAB4770794.1"/>
    <property type="molecule type" value="Genomic_DNA"/>
</dbReference>
<proteinExistence type="predicted"/>
<feature type="domain" description="Amidohydrolase-related" evidence="1">
    <location>
        <begin position="74"/>
        <end position="261"/>
    </location>
</feature>
<dbReference type="EMBL" id="CAFBQX010000001">
    <property type="protein sequence ID" value="CAB5070049.1"/>
    <property type="molecule type" value="Genomic_DNA"/>
</dbReference>
<evidence type="ECO:0000313" key="4">
    <source>
        <dbReference type="EMBL" id="CAB4732803.1"/>
    </source>
</evidence>
<reference evidence="5" key="1">
    <citation type="submission" date="2020-05" db="EMBL/GenBank/DDBJ databases">
        <authorList>
            <person name="Chiriac C."/>
            <person name="Salcher M."/>
            <person name="Ghai R."/>
            <person name="Kavagutti S V."/>
        </authorList>
    </citation>
    <scope>NUCLEOTIDE SEQUENCE</scope>
</reference>
<evidence type="ECO:0000313" key="7">
    <source>
        <dbReference type="EMBL" id="CAB4861099.1"/>
    </source>
</evidence>
<gene>
    <name evidence="3" type="ORF">UFOPK2510_00099</name>
    <name evidence="4" type="ORF">UFOPK2718_01374</name>
    <name evidence="5" type="ORF">UFOPK2936_00177</name>
    <name evidence="6" type="ORF">UFOPK3174_00036</name>
    <name evidence="7" type="ORF">UFOPK3328_00484</name>
    <name evidence="8" type="ORF">UFOPK3779_00519</name>
    <name evidence="9" type="ORF">UFOPK3913_00414</name>
    <name evidence="2" type="ORF">UFOPK4107_00918</name>
    <name evidence="10" type="ORF">UFOPK4403_00252</name>
</gene>
<dbReference type="InterPro" id="IPR006680">
    <property type="entry name" value="Amidohydro-rel"/>
</dbReference>
<evidence type="ECO:0000259" key="1">
    <source>
        <dbReference type="Pfam" id="PF04909"/>
    </source>
</evidence>
<organism evidence="5">
    <name type="scientific">freshwater metagenome</name>
    <dbReference type="NCBI Taxonomy" id="449393"/>
    <lineage>
        <taxon>unclassified sequences</taxon>
        <taxon>metagenomes</taxon>
        <taxon>ecological metagenomes</taxon>
    </lineage>
</organism>
<evidence type="ECO:0000313" key="8">
    <source>
        <dbReference type="EMBL" id="CAB4940886.1"/>
    </source>
</evidence>
<evidence type="ECO:0000313" key="10">
    <source>
        <dbReference type="EMBL" id="CAB5070049.1"/>
    </source>
</evidence>
<dbReference type="Gene3D" id="3.20.20.140">
    <property type="entry name" value="Metal-dependent hydrolases"/>
    <property type="match status" value="1"/>
</dbReference>
<dbReference type="EMBL" id="CAFBNH010000003">
    <property type="protein sequence ID" value="CAB4940886.1"/>
    <property type="molecule type" value="Genomic_DNA"/>
</dbReference>
<evidence type="ECO:0000313" key="5">
    <source>
        <dbReference type="EMBL" id="CAB4770794.1"/>
    </source>
</evidence>
<protein>
    <submittedName>
        <fullName evidence="5">Unannotated protein</fullName>
    </submittedName>
</protein>
<dbReference type="GO" id="GO:0016787">
    <property type="term" value="F:hydrolase activity"/>
    <property type="evidence" value="ECO:0007669"/>
    <property type="project" value="InterPro"/>
</dbReference>
<dbReference type="Pfam" id="PF04909">
    <property type="entry name" value="Amidohydro_2"/>
    <property type="match status" value="1"/>
</dbReference>
<evidence type="ECO:0000313" key="9">
    <source>
        <dbReference type="EMBL" id="CAB4971008.1"/>
    </source>
</evidence>
<dbReference type="AlphaFoldDB" id="A0A6J6VGN3"/>
<dbReference type="EMBL" id="CAEZXO010000001">
    <property type="protein sequence ID" value="CAB4683312.1"/>
    <property type="molecule type" value="Genomic_DNA"/>
</dbReference>
<dbReference type="EMBL" id="CAEZYM010000016">
    <property type="protein sequence ID" value="CAB4732803.1"/>
    <property type="molecule type" value="Genomic_DNA"/>
</dbReference>